<evidence type="ECO:0000313" key="3">
    <source>
        <dbReference type="Proteomes" id="UP001528411"/>
    </source>
</evidence>
<gene>
    <name evidence="2" type="ORF">PN838_19530</name>
</gene>
<reference evidence="2 3" key="1">
    <citation type="submission" date="2023-01" db="EMBL/GenBank/DDBJ databases">
        <title>Psychrosphaera sp. nov., isolated from marine algae.</title>
        <authorList>
            <person name="Bayburt H."/>
            <person name="Choi B.J."/>
            <person name="Kim J.M."/>
            <person name="Choi D.G."/>
            <person name="Jeon C.O."/>
        </authorList>
    </citation>
    <scope>NUCLEOTIDE SEQUENCE [LARGE SCALE GENOMIC DNA]</scope>
    <source>
        <strain evidence="2 3">G1-22</strain>
    </source>
</reference>
<keyword evidence="1" id="KW-0732">Signal</keyword>
<accession>A0ABT5FH63</accession>
<name>A0ABT5FH63_9GAMM</name>
<dbReference type="RefSeq" id="WP_215965229.1">
    <property type="nucleotide sequence ID" value="NZ_JAQOMS010000002.1"/>
</dbReference>
<organism evidence="2 3">
    <name type="scientific">Psychrosphaera algicola</name>
    <dbReference type="NCBI Taxonomy" id="3023714"/>
    <lineage>
        <taxon>Bacteria</taxon>
        <taxon>Pseudomonadati</taxon>
        <taxon>Pseudomonadota</taxon>
        <taxon>Gammaproteobacteria</taxon>
        <taxon>Alteromonadales</taxon>
        <taxon>Pseudoalteromonadaceae</taxon>
        <taxon>Psychrosphaera</taxon>
    </lineage>
</organism>
<evidence type="ECO:0000256" key="1">
    <source>
        <dbReference type="SAM" id="SignalP"/>
    </source>
</evidence>
<proteinExistence type="predicted"/>
<evidence type="ECO:0000313" key="2">
    <source>
        <dbReference type="EMBL" id="MDC2890533.1"/>
    </source>
</evidence>
<feature type="chain" id="PRO_5045250089" evidence="1">
    <location>
        <begin position="21"/>
        <end position="158"/>
    </location>
</feature>
<sequence>MSKKYLLVLFVVLYSAKIFATSTWTPQWDSISISAIGPKSAGDINISAKRIDSDELKLVVKSNYGEFNLQDDLKKPQIQTITVTRYGESVKNYTDLFYVCLFFGDEALVNKGTREKPRNEWQPNLAVYTFSKGSAKLKRFKNTDKTWFFPECLPIMGI</sequence>
<feature type="signal peptide" evidence="1">
    <location>
        <begin position="1"/>
        <end position="20"/>
    </location>
</feature>
<protein>
    <submittedName>
        <fullName evidence="2">Uncharacterized protein</fullName>
    </submittedName>
</protein>
<keyword evidence="3" id="KW-1185">Reference proteome</keyword>
<comment type="caution">
    <text evidence="2">The sequence shown here is derived from an EMBL/GenBank/DDBJ whole genome shotgun (WGS) entry which is preliminary data.</text>
</comment>
<dbReference type="Proteomes" id="UP001528411">
    <property type="component" value="Unassembled WGS sequence"/>
</dbReference>
<dbReference type="EMBL" id="JAQOMS010000002">
    <property type="protein sequence ID" value="MDC2890533.1"/>
    <property type="molecule type" value="Genomic_DNA"/>
</dbReference>